<dbReference type="RefSeq" id="WP_129719880.1">
    <property type="nucleotide sequence ID" value="NZ_LR214951.1"/>
</dbReference>
<organism evidence="2 3">
    <name type="scientific">Mesomycoplasma neurolyticum</name>
    <dbReference type="NCBI Taxonomy" id="2120"/>
    <lineage>
        <taxon>Bacteria</taxon>
        <taxon>Bacillati</taxon>
        <taxon>Mycoplasmatota</taxon>
        <taxon>Mycoplasmoidales</taxon>
        <taxon>Metamycoplasmataceae</taxon>
        <taxon>Mesomycoplasma</taxon>
    </lineage>
</organism>
<dbReference type="KEGG" id="mnu:NCTC10166_00473"/>
<keyword evidence="1" id="KW-0472">Membrane</keyword>
<evidence type="ECO:0000313" key="2">
    <source>
        <dbReference type="EMBL" id="VEU59495.1"/>
    </source>
</evidence>
<keyword evidence="1" id="KW-1133">Transmembrane helix</keyword>
<dbReference type="EMBL" id="LR214951">
    <property type="protein sequence ID" value="VEU59495.1"/>
    <property type="molecule type" value="Genomic_DNA"/>
</dbReference>
<dbReference type="Proteomes" id="UP000289440">
    <property type="component" value="Chromosome"/>
</dbReference>
<name>A0A449A5G9_9BACT</name>
<evidence type="ECO:0000313" key="3">
    <source>
        <dbReference type="Proteomes" id="UP000289440"/>
    </source>
</evidence>
<feature type="transmembrane region" description="Helical" evidence="1">
    <location>
        <begin position="61"/>
        <end position="84"/>
    </location>
</feature>
<keyword evidence="1" id="KW-0812">Transmembrane</keyword>
<protein>
    <submittedName>
        <fullName evidence="2">Uncharacterized protein</fullName>
    </submittedName>
</protein>
<accession>A0A449A5G9</accession>
<feature type="transmembrane region" description="Helical" evidence="1">
    <location>
        <begin position="17"/>
        <end position="41"/>
    </location>
</feature>
<keyword evidence="3" id="KW-1185">Reference proteome</keyword>
<gene>
    <name evidence="2" type="ORF">NCTC10166_00473</name>
</gene>
<feature type="transmembrane region" description="Helical" evidence="1">
    <location>
        <begin position="113"/>
        <end position="132"/>
    </location>
</feature>
<proteinExistence type="predicted"/>
<sequence>MQQDLAKKIQKWKKVRIIVWLLFGISMAIVIILMLIGLISAIKAQLEMLEENKIIDLQKTIFSSVWSLSFVIFFIVLAQMSLFFGRTYKYILANDIQHLYSQTKTLKTNKSTLSTLFIISFFTSFVGIYFFHTRANEVINNLSKEL</sequence>
<evidence type="ECO:0000256" key="1">
    <source>
        <dbReference type="SAM" id="Phobius"/>
    </source>
</evidence>
<dbReference type="AlphaFoldDB" id="A0A449A5G9"/>
<reference evidence="2 3" key="1">
    <citation type="submission" date="2019-01" db="EMBL/GenBank/DDBJ databases">
        <authorList>
            <consortium name="Pathogen Informatics"/>
        </authorList>
    </citation>
    <scope>NUCLEOTIDE SEQUENCE [LARGE SCALE GENOMIC DNA]</scope>
    <source>
        <strain evidence="2 3">NCTC10166</strain>
    </source>
</reference>